<dbReference type="EMBL" id="CP059248">
    <property type="protein sequence ID" value="QLL32291.1"/>
    <property type="molecule type" value="Genomic_DNA"/>
</dbReference>
<dbReference type="Proteomes" id="UP000515788">
    <property type="component" value="Chromosome 3"/>
</dbReference>
<dbReference type="OrthoDB" id="72441at2759"/>
<dbReference type="GeneID" id="59325427"/>
<evidence type="ECO:0000313" key="2">
    <source>
        <dbReference type="EMBL" id="QLL32291.1"/>
    </source>
</evidence>
<dbReference type="GO" id="GO:0016020">
    <property type="term" value="C:membrane"/>
    <property type="evidence" value="ECO:0007669"/>
    <property type="project" value="InterPro"/>
</dbReference>
<dbReference type="KEGG" id="tgb:HG536_0C04600"/>
<dbReference type="InterPro" id="IPR006614">
    <property type="entry name" value="Peroxin/Ferlin"/>
</dbReference>
<name>A0A7G3ZFK5_9SACH</name>
<proteinExistence type="predicted"/>
<evidence type="ECO:0000259" key="1">
    <source>
        <dbReference type="SMART" id="SM00694"/>
    </source>
</evidence>
<organism evidence="2 3">
    <name type="scientific">Torulaspora globosa</name>
    <dbReference type="NCBI Taxonomy" id="48254"/>
    <lineage>
        <taxon>Eukaryota</taxon>
        <taxon>Fungi</taxon>
        <taxon>Dikarya</taxon>
        <taxon>Ascomycota</taxon>
        <taxon>Saccharomycotina</taxon>
        <taxon>Saccharomycetes</taxon>
        <taxon>Saccharomycetales</taxon>
        <taxon>Saccharomycetaceae</taxon>
        <taxon>Torulaspora</taxon>
    </lineage>
</organism>
<protein>
    <recommendedName>
        <fullName evidence="1">Peroxin/Ferlin domain-containing protein</fullName>
    </recommendedName>
</protein>
<reference evidence="2 3" key="1">
    <citation type="submission" date="2020-06" db="EMBL/GenBank/DDBJ databases">
        <title>The yeast mating-type switching endonuclease HO is a domesticated member of an unorthodox homing genetic element family.</title>
        <authorList>
            <person name="Coughlan A.Y."/>
            <person name="Lombardi L."/>
            <person name="Braun-Galleani S."/>
            <person name="Martos A.R."/>
            <person name="Galeote V."/>
            <person name="Bigey F."/>
            <person name="Dequin S."/>
            <person name="Byrne K.P."/>
            <person name="Wolfe K.H."/>
        </authorList>
    </citation>
    <scope>NUCLEOTIDE SEQUENCE [LARGE SCALE GENOMIC DNA]</scope>
    <source>
        <strain evidence="2 3">CBS764</strain>
    </source>
</reference>
<sequence>MDQQTKKKRKKNRFFNCLDELPGDIFVENERGISFLGYPFFSAKLLIPRLDPTNFQLVNSDDGLLKNISNASVHTIAGLYPLVKDEAKSEGNGSSKWFVLMDFRGKVDMDDQGWVYSWHFATERWKSKHGFVRRRVWVKLPEKKPEERQSALRRLPRTTASTSDSYITAIDDQEWLVKQLTTSLLDRKRFELLDELCKSGDLNLSQLHNEQLCQRIKDCFQYESSADRFSRVWLPSKITELSSL</sequence>
<evidence type="ECO:0000313" key="3">
    <source>
        <dbReference type="Proteomes" id="UP000515788"/>
    </source>
</evidence>
<keyword evidence="3" id="KW-1185">Reference proteome</keyword>
<feature type="domain" description="Peroxin/Ferlin" evidence="1">
    <location>
        <begin position="113"/>
        <end position="144"/>
    </location>
</feature>
<accession>A0A7G3ZFK5</accession>
<dbReference type="SMART" id="SM00694">
    <property type="entry name" value="DysFC"/>
    <property type="match status" value="1"/>
</dbReference>
<dbReference type="RefSeq" id="XP_037138966.1">
    <property type="nucleotide sequence ID" value="XM_037283070.1"/>
</dbReference>
<gene>
    <name evidence="2" type="ORF">HG536_0C04600</name>
</gene>
<dbReference type="AlphaFoldDB" id="A0A7G3ZFK5"/>